<comment type="similarity">
    <text evidence="1">Belongs to the NAD(P)-dependent epimerase/dehydratase family. SDR39U1 subfamily.</text>
</comment>
<dbReference type="PANTHER" id="PTHR11092">
    <property type="entry name" value="SUGAR NUCLEOTIDE EPIMERASE RELATED"/>
    <property type="match status" value="1"/>
</dbReference>
<dbReference type="Gene3D" id="3.40.50.720">
    <property type="entry name" value="NAD(P)-binding Rossmann-like Domain"/>
    <property type="match status" value="1"/>
</dbReference>
<dbReference type="EMBL" id="LSFI01000008">
    <property type="protein sequence ID" value="OAG28271.1"/>
    <property type="molecule type" value="Genomic_DNA"/>
</dbReference>
<dbReference type="InterPro" id="IPR001509">
    <property type="entry name" value="Epimerase_deHydtase"/>
</dbReference>
<dbReference type="CDD" id="cd05242">
    <property type="entry name" value="SDR_a8"/>
    <property type="match status" value="1"/>
</dbReference>
<dbReference type="Pfam" id="PF01370">
    <property type="entry name" value="Epimerase"/>
    <property type="match status" value="1"/>
</dbReference>
<reference evidence="4 5" key="1">
    <citation type="submission" date="2016-02" db="EMBL/GenBank/DDBJ databases">
        <title>Draft genome sequence of Thermodesulfatator sp. S606.</title>
        <authorList>
            <person name="Lai Q."/>
            <person name="Cao J."/>
            <person name="Dupont S."/>
            <person name="Shao Z."/>
            <person name="Jebbar M."/>
            <person name="Alain K."/>
        </authorList>
    </citation>
    <scope>NUCLEOTIDE SEQUENCE [LARGE SCALE GENOMIC DNA]</scope>
    <source>
        <strain evidence="4 5">S606</strain>
    </source>
</reference>
<dbReference type="InterPro" id="IPR010099">
    <property type="entry name" value="SDR39U1"/>
</dbReference>
<sequence length="304" mass="33755">MEVFIAGGTGFIGRHLSRYLLQRGFKVKVLVRRPERALVIPEGVTPSYGNPLVPGDWLHECARANVVINLVGTNIFARWTSKYKELIRESRLLATQNIVSVLSKGQLLLNASAIGFYGADRGEEEITEESAPGKDFLAKVCKEWEEAAFTARSQGVRVCTLRFAVVLGLGGGALSKMRLPFKLGLGGPIGHGKQWFPWIHIEDVCRIVTFLIEKKDLSGPFNLVAPGIVRNKEFAQTLARVWRRPALLPLPPRVLEIIFGELASLLTGGVKARPKRLLEAGYIFSFPELYSALQNLLKRKALIR</sequence>
<dbReference type="NCBIfam" id="TIGR01777">
    <property type="entry name" value="yfcH"/>
    <property type="match status" value="1"/>
</dbReference>
<dbReference type="InterPro" id="IPR013549">
    <property type="entry name" value="DUF1731"/>
</dbReference>
<organism evidence="4 5">
    <name type="scientific">Thermodesulfatator autotrophicus</name>
    <dbReference type="NCBI Taxonomy" id="1795632"/>
    <lineage>
        <taxon>Bacteria</taxon>
        <taxon>Pseudomonadati</taxon>
        <taxon>Thermodesulfobacteriota</taxon>
        <taxon>Thermodesulfobacteria</taxon>
        <taxon>Thermodesulfobacteriales</taxon>
        <taxon>Thermodesulfatatoraceae</taxon>
        <taxon>Thermodesulfatator</taxon>
    </lineage>
</organism>
<evidence type="ECO:0008006" key="6">
    <source>
        <dbReference type="Google" id="ProtNLM"/>
    </source>
</evidence>
<comment type="caution">
    <text evidence="4">The sequence shown here is derived from an EMBL/GenBank/DDBJ whole genome shotgun (WGS) entry which is preliminary data.</text>
</comment>
<protein>
    <recommendedName>
        <fullName evidence="6">Epimerase</fullName>
    </recommendedName>
</protein>
<evidence type="ECO:0000313" key="4">
    <source>
        <dbReference type="EMBL" id="OAG28271.1"/>
    </source>
</evidence>
<evidence type="ECO:0000256" key="1">
    <source>
        <dbReference type="ARBA" id="ARBA00009353"/>
    </source>
</evidence>
<proteinExistence type="inferred from homology"/>
<dbReference type="PANTHER" id="PTHR11092:SF0">
    <property type="entry name" value="EPIMERASE FAMILY PROTEIN SDR39U1"/>
    <property type="match status" value="1"/>
</dbReference>
<dbReference type="SUPFAM" id="SSF51735">
    <property type="entry name" value="NAD(P)-binding Rossmann-fold domains"/>
    <property type="match status" value="1"/>
</dbReference>
<evidence type="ECO:0000259" key="2">
    <source>
        <dbReference type="Pfam" id="PF01370"/>
    </source>
</evidence>
<feature type="domain" description="NAD-dependent epimerase/dehydratase" evidence="2">
    <location>
        <begin position="3"/>
        <end position="217"/>
    </location>
</feature>
<gene>
    <name evidence="4" type="ORF">TH606_02665</name>
</gene>
<dbReference type="Pfam" id="PF08338">
    <property type="entry name" value="DUF1731"/>
    <property type="match status" value="1"/>
</dbReference>
<dbReference type="InterPro" id="IPR036291">
    <property type="entry name" value="NAD(P)-bd_dom_sf"/>
</dbReference>
<dbReference type="STRING" id="1795632.TH606_02665"/>
<name>A0A177E9T0_9BACT</name>
<dbReference type="AlphaFoldDB" id="A0A177E9T0"/>
<dbReference type="Proteomes" id="UP000076964">
    <property type="component" value="Unassembled WGS sequence"/>
</dbReference>
<dbReference type="RefSeq" id="WP_068541151.1">
    <property type="nucleotide sequence ID" value="NZ_LSFI01000008.1"/>
</dbReference>
<feature type="domain" description="DUF1731" evidence="3">
    <location>
        <begin position="251"/>
        <end position="296"/>
    </location>
</feature>
<evidence type="ECO:0000313" key="5">
    <source>
        <dbReference type="Proteomes" id="UP000076964"/>
    </source>
</evidence>
<keyword evidence="5" id="KW-1185">Reference proteome</keyword>
<accession>A0A177E9T0</accession>
<evidence type="ECO:0000259" key="3">
    <source>
        <dbReference type="Pfam" id="PF08338"/>
    </source>
</evidence>